<sequence length="573" mass="68275">MKIFKREENEVEGQKTGNDSQKKELSEKQILEKRLKCYRELKNYGGIVQYIEDFKINYDYYLVTEWCEGGDLYGKIKNLENHAFYPQEAIEICNSDSWQLGVLLYLMLFHAFPFGRFDSNTKQLISVENTLEQGFDVDRLTKNMINYQKISKTLQQLFRNIFTYENRRFTVKEILYHEAFKVTQLVEYDYSKNNQSLDDKKIQKLRRFSSVVIKQPLLKQNLAGYNMINMEQTAESVKISNQRETLEKIKQFYLPMEKIEEQENLKEVQIRKSFQEKLGFIKQIQQTDDKDFKKNISQGYIEDTASQSQSDSNDNSQDKIGSSQLMRSLSIKNNVSVLFQDQKYRKHIDFMESQISRIIVILDQYEYFVKFQWQQNVENLPDFDKFCNSKLSLDILQHLNGIEKKYQQKIEEIYESVDKEMIKINSIRDEFQIENYYVSYQYNFNQIPDSFKLAYRAVILGTFSNIYERATQFCTGKLQLPKELITANLFYESKKFGKELIEISLRVLILAVINRMLDIKKQVVCTRVEKLDYNNFMGWLSEGGKDAEKEIAYIFKKYFPYFNYQNPKQFHFG</sequence>
<dbReference type="EMBL" id="LDAU01000134">
    <property type="protein sequence ID" value="KRX03360.1"/>
    <property type="molecule type" value="Genomic_DNA"/>
</dbReference>
<organism evidence="3 4">
    <name type="scientific">Pseudocohnilembus persalinus</name>
    <name type="common">Ciliate</name>
    <dbReference type="NCBI Taxonomy" id="266149"/>
    <lineage>
        <taxon>Eukaryota</taxon>
        <taxon>Sar</taxon>
        <taxon>Alveolata</taxon>
        <taxon>Ciliophora</taxon>
        <taxon>Intramacronucleata</taxon>
        <taxon>Oligohymenophorea</taxon>
        <taxon>Scuticociliatia</taxon>
        <taxon>Philasterida</taxon>
        <taxon>Pseudocohnilembidae</taxon>
        <taxon>Pseudocohnilembus</taxon>
    </lineage>
</organism>
<keyword evidence="3" id="KW-0808">Transferase</keyword>
<dbReference type="Proteomes" id="UP000054937">
    <property type="component" value="Unassembled WGS sequence"/>
</dbReference>
<dbReference type="PROSITE" id="PS50011">
    <property type="entry name" value="PROTEIN_KINASE_DOM"/>
    <property type="match status" value="1"/>
</dbReference>
<comment type="caution">
    <text evidence="3">The sequence shown here is derived from an EMBL/GenBank/DDBJ whole genome shotgun (WGS) entry which is preliminary data.</text>
</comment>
<dbReference type="SUPFAM" id="SSF56112">
    <property type="entry name" value="Protein kinase-like (PK-like)"/>
    <property type="match status" value="1"/>
</dbReference>
<dbReference type="Gene3D" id="1.10.510.10">
    <property type="entry name" value="Transferase(Phosphotransferase) domain 1"/>
    <property type="match status" value="2"/>
</dbReference>
<dbReference type="InterPro" id="IPR000719">
    <property type="entry name" value="Prot_kinase_dom"/>
</dbReference>
<dbReference type="GO" id="GO:0005524">
    <property type="term" value="F:ATP binding"/>
    <property type="evidence" value="ECO:0007669"/>
    <property type="project" value="InterPro"/>
</dbReference>
<reference evidence="3 4" key="1">
    <citation type="journal article" date="2015" name="Sci. Rep.">
        <title>Genome of the facultative scuticociliatosis pathogen Pseudocohnilembus persalinus provides insight into its virulence through horizontal gene transfer.</title>
        <authorList>
            <person name="Xiong J."/>
            <person name="Wang G."/>
            <person name="Cheng J."/>
            <person name="Tian M."/>
            <person name="Pan X."/>
            <person name="Warren A."/>
            <person name="Jiang C."/>
            <person name="Yuan D."/>
            <person name="Miao W."/>
        </authorList>
    </citation>
    <scope>NUCLEOTIDE SEQUENCE [LARGE SCALE GENOMIC DNA]</scope>
    <source>
        <strain evidence="3">36N120E</strain>
    </source>
</reference>
<dbReference type="InterPro" id="IPR011009">
    <property type="entry name" value="Kinase-like_dom_sf"/>
</dbReference>
<dbReference type="AlphaFoldDB" id="A0A0V0QN20"/>
<keyword evidence="3" id="KW-0418">Kinase</keyword>
<evidence type="ECO:0000259" key="2">
    <source>
        <dbReference type="PROSITE" id="PS50011"/>
    </source>
</evidence>
<feature type="domain" description="Protein kinase" evidence="2">
    <location>
        <begin position="1"/>
        <end position="180"/>
    </location>
</feature>
<name>A0A0V0QN20_PSEPJ</name>
<dbReference type="OrthoDB" id="341578at2759"/>
<dbReference type="SMART" id="SM00220">
    <property type="entry name" value="S_TKc"/>
    <property type="match status" value="1"/>
</dbReference>
<evidence type="ECO:0000313" key="3">
    <source>
        <dbReference type="EMBL" id="KRX03360.1"/>
    </source>
</evidence>
<evidence type="ECO:0000256" key="1">
    <source>
        <dbReference type="SAM" id="MobiDB-lite"/>
    </source>
</evidence>
<gene>
    <name evidence="3" type="ORF">PPERSA_08657</name>
</gene>
<keyword evidence="4" id="KW-1185">Reference proteome</keyword>
<evidence type="ECO:0000313" key="4">
    <source>
        <dbReference type="Proteomes" id="UP000054937"/>
    </source>
</evidence>
<proteinExistence type="predicted"/>
<dbReference type="GO" id="GO:0004672">
    <property type="term" value="F:protein kinase activity"/>
    <property type="evidence" value="ECO:0007669"/>
    <property type="project" value="InterPro"/>
</dbReference>
<accession>A0A0V0QN20</accession>
<protein>
    <submittedName>
        <fullName evidence="3">Protein kinase-like domain</fullName>
    </submittedName>
</protein>
<dbReference type="InParanoid" id="A0A0V0QN20"/>
<feature type="region of interest" description="Disordered" evidence="1">
    <location>
        <begin position="1"/>
        <end position="25"/>
    </location>
</feature>